<proteinExistence type="predicted"/>
<dbReference type="EMBL" id="CP149822">
    <property type="protein sequence ID" value="WZN40076.1"/>
    <property type="molecule type" value="Genomic_DNA"/>
</dbReference>
<dbReference type="InterPro" id="IPR013762">
    <property type="entry name" value="Integrase-like_cat_sf"/>
</dbReference>
<dbReference type="PROSITE" id="PS51898">
    <property type="entry name" value="TYR_RECOMBINASE"/>
    <property type="match status" value="1"/>
</dbReference>
<keyword evidence="1" id="KW-0238">DNA-binding</keyword>
<dbReference type="SUPFAM" id="SSF56349">
    <property type="entry name" value="DNA breaking-rejoining enzymes"/>
    <property type="match status" value="1"/>
</dbReference>
<organism evidence="4 5">
    <name type="scientific">Chitinophaga pollutisoli</name>
    <dbReference type="NCBI Taxonomy" id="3133966"/>
    <lineage>
        <taxon>Bacteria</taxon>
        <taxon>Pseudomonadati</taxon>
        <taxon>Bacteroidota</taxon>
        <taxon>Chitinophagia</taxon>
        <taxon>Chitinophagales</taxon>
        <taxon>Chitinophagaceae</taxon>
        <taxon>Chitinophaga</taxon>
    </lineage>
</organism>
<name>A0ABZ2YME2_9BACT</name>
<dbReference type="Gene3D" id="1.10.150.130">
    <property type="match status" value="1"/>
</dbReference>
<gene>
    <name evidence="4" type="ORF">WJU16_19080</name>
</gene>
<dbReference type="RefSeq" id="WP_341835011.1">
    <property type="nucleotide sequence ID" value="NZ_CP149822.1"/>
</dbReference>
<dbReference type="InterPro" id="IPR010998">
    <property type="entry name" value="Integrase_recombinase_N"/>
</dbReference>
<dbReference type="InterPro" id="IPR011010">
    <property type="entry name" value="DNA_brk_join_enz"/>
</dbReference>
<dbReference type="Pfam" id="PF13102">
    <property type="entry name" value="Phage_int_SAM_5"/>
    <property type="match status" value="1"/>
</dbReference>
<dbReference type="Pfam" id="PF17293">
    <property type="entry name" value="Arm-DNA-bind_5"/>
    <property type="match status" value="1"/>
</dbReference>
<dbReference type="InterPro" id="IPR025269">
    <property type="entry name" value="SAM-like_dom"/>
</dbReference>
<evidence type="ECO:0000313" key="5">
    <source>
        <dbReference type="Proteomes" id="UP001485459"/>
    </source>
</evidence>
<dbReference type="InterPro" id="IPR002104">
    <property type="entry name" value="Integrase_catalytic"/>
</dbReference>
<evidence type="ECO:0000256" key="1">
    <source>
        <dbReference type="ARBA" id="ARBA00023125"/>
    </source>
</evidence>
<sequence length="359" mass="43415">MNFPTFNVVFNYRNANNKNGKYSIHIRITFNQNSKYFEVKVPKKVGKHQWSGKYGRWVKNNHEFSNEINEKIDCTLRKLIDLQKRYFSNCKQLTFTDIFRELRGEYSGDNFNVYFSKVIKDPPELLVAGTLKRYEAALLVLQKFNSNLDFHELTTELFMRLKKFAREKLSLSASTIRGYFNVYKKVVYWARLQGQINREHERQLFIGVKHKMIKPKKEYLEVHEIIAWKKYEFLSNEVVYERDRDMFLLLIYSGLYYSDLKKLRKEDLREDHQFGYYLYTKRRKNDNFSIIPLWKFPHAIEILNSYKETDKKVPFLLKREFLKEDQVFNRNLKVISGPKMLDWNRKVINKMGRFTNSQL</sequence>
<evidence type="ECO:0000313" key="4">
    <source>
        <dbReference type="EMBL" id="WZN40076.1"/>
    </source>
</evidence>
<evidence type="ECO:0000256" key="2">
    <source>
        <dbReference type="ARBA" id="ARBA00023172"/>
    </source>
</evidence>
<dbReference type="Gene3D" id="1.10.443.10">
    <property type="entry name" value="Intergrase catalytic core"/>
    <property type="match status" value="1"/>
</dbReference>
<reference evidence="5" key="1">
    <citation type="submission" date="2024-03" db="EMBL/GenBank/DDBJ databases">
        <title>Chitinophaga horti sp. nov., isolated from garden soil.</title>
        <authorList>
            <person name="Lee D.S."/>
            <person name="Han D.M."/>
            <person name="Baek J.H."/>
            <person name="Choi D.G."/>
            <person name="Jeon J.H."/>
            <person name="Jeon C.O."/>
        </authorList>
    </citation>
    <scope>NUCLEOTIDE SEQUENCE [LARGE SCALE GENOMIC DNA]</scope>
    <source>
        <strain evidence="5">GPA1</strain>
    </source>
</reference>
<dbReference type="InterPro" id="IPR035386">
    <property type="entry name" value="Arm-DNA-bind_5"/>
</dbReference>
<evidence type="ECO:0000259" key="3">
    <source>
        <dbReference type="PROSITE" id="PS51898"/>
    </source>
</evidence>
<dbReference type="Proteomes" id="UP001485459">
    <property type="component" value="Chromosome"/>
</dbReference>
<feature type="domain" description="Tyr recombinase" evidence="3">
    <location>
        <begin position="215"/>
        <end position="359"/>
    </location>
</feature>
<keyword evidence="5" id="KW-1185">Reference proteome</keyword>
<protein>
    <submittedName>
        <fullName evidence="4">Phage integrase SAM-like domain-containing protein</fullName>
    </submittedName>
</protein>
<accession>A0ABZ2YME2</accession>
<keyword evidence="2" id="KW-0233">DNA recombination</keyword>